<evidence type="ECO:0000256" key="1">
    <source>
        <dbReference type="SAM" id="Phobius"/>
    </source>
</evidence>
<feature type="transmembrane region" description="Helical" evidence="1">
    <location>
        <begin position="208"/>
        <end position="232"/>
    </location>
</feature>
<gene>
    <name evidence="2" type="ORF">CTKZ_08050</name>
</gene>
<dbReference type="RefSeq" id="WP_124341778.1">
    <property type="nucleotide sequence ID" value="NZ_BHYL01000056.1"/>
</dbReference>
<evidence type="ECO:0000313" key="3">
    <source>
        <dbReference type="Proteomes" id="UP000288246"/>
    </source>
</evidence>
<organism evidence="2 3">
    <name type="scientific">Cellulomonas algicola</name>
    <dbReference type="NCBI Taxonomy" id="2071633"/>
    <lineage>
        <taxon>Bacteria</taxon>
        <taxon>Bacillati</taxon>
        <taxon>Actinomycetota</taxon>
        <taxon>Actinomycetes</taxon>
        <taxon>Micrococcales</taxon>
        <taxon>Cellulomonadaceae</taxon>
        <taxon>Cellulomonas</taxon>
    </lineage>
</organism>
<reference evidence="2 3" key="1">
    <citation type="submission" date="2018-11" db="EMBL/GenBank/DDBJ databases">
        <title>Draft genome sequence of Cellulomonas takizawaensis strain TKZ-21.</title>
        <authorList>
            <person name="Yamamura H."/>
            <person name="Hayashi T."/>
            <person name="Hamada M."/>
            <person name="Serisawa Y."/>
            <person name="Matsuyama K."/>
            <person name="Nakagawa Y."/>
            <person name="Otoguro M."/>
            <person name="Yanagida F."/>
            <person name="Hayakawa M."/>
        </authorList>
    </citation>
    <scope>NUCLEOTIDE SEQUENCE [LARGE SCALE GENOMIC DNA]</scope>
    <source>
        <strain evidence="2 3">TKZ-21</strain>
    </source>
</reference>
<feature type="transmembrane region" description="Helical" evidence="1">
    <location>
        <begin position="147"/>
        <end position="169"/>
    </location>
</feature>
<proteinExistence type="predicted"/>
<keyword evidence="3" id="KW-1185">Reference proteome</keyword>
<name>A0A401UX36_9CELL</name>
<accession>A0A401UX36</accession>
<dbReference type="InterPro" id="IPR009793">
    <property type="entry name" value="DUF1361"/>
</dbReference>
<keyword evidence="1" id="KW-0472">Membrane</keyword>
<protein>
    <recommendedName>
        <fullName evidence="4">DUF1361 domain-containing protein</fullName>
    </recommendedName>
</protein>
<feature type="transmembrane region" description="Helical" evidence="1">
    <location>
        <begin position="40"/>
        <end position="61"/>
    </location>
</feature>
<feature type="transmembrane region" description="Helical" evidence="1">
    <location>
        <begin position="68"/>
        <end position="90"/>
    </location>
</feature>
<keyword evidence="1" id="KW-1133">Transmembrane helix</keyword>
<keyword evidence="1" id="KW-0812">Transmembrane</keyword>
<dbReference type="Pfam" id="PF07099">
    <property type="entry name" value="DUF1361"/>
    <property type="match status" value="1"/>
</dbReference>
<evidence type="ECO:0008006" key="4">
    <source>
        <dbReference type="Google" id="ProtNLM"/>
    </source>
</evidence>
<dbReference type="OrthoDB" id="4540541at2"/>
<dbReference type="EMBL" id="BHYL01000056">
    <property type="protein sequence ID" value="GCD19243.1"/>
    <property type="molecule type" value="Genomic_DNA"/>
</dbReference>
<dbReference type="Proteomes" id="UP000288246">
    <property type="component" value="Unassembled WGS sequence"/>
</dbReference>
<comment type="caution">
    <text evidence="2">The sequence shown here is derived from an EMBL/GenBank/DDBJ whole genome shotgun (WGS) entry which is preliminary data.</text>
</comment>
<feature type="transmembrane region" description="Helical" evidence="1">
    <location>
        <begin position="110"/>
        <end position="135"/>
    </location>
</feature>
<evidence type="ECO:0000313" key="2">
    <source>
        <dbReference type="EMBL" id="GCD19243.1"/>
    </source>
</evidence>
<dbReference type="AlphaFoldDB" id="A0A401UX36"/>
<sequence length="234" mass="25336">MIASLLLGVLLMNVLALGLVVARGPVFGTRVYRPMLLNLGLSAAPLLVLLLSYALIFLIPVGVPRSVVLPLVGMLLLVWLLLLPNAGYLVTELNLSHRRDGDGVPMWFDVVLVISLAMAGVLNTVLNVLLVQLEFAITRHGDTASSLLAGDTLVLVAVVLLLVSFGMYLGRHLRLNSWDVARPWRVVSRTVTHLREPRAAGQATAFTLLYALFFAVMYVAVAGPVIQALVLLEQ</sequence>